<name>A0A8S5T0U5_9CAUD</name>
<reference evidence="1" key="1">
    <citation type="journal article" date="2021" name="Proc. Natl. Acad. Sci. U.S.A.">
        <title>A Catalog of Tens of Thousands of Viruses from Human Metagenomes Reveals Hidden Associations with Chronic Diseases.</title>
        <authorList>
            <person name="Tisza M.J."/>
            <person name="Buck C.B."/>
        </authorList>
    </citation>
    <scope>NUCLEOTIDE SEQUENCE</scope>
    <source>
        <strain evidence="1">CtWb16</strain>
    </source>
</reference>
<dbReference type="EMBL" id="BK032721">
    <property type="protein sequence ID" value="DAF56659.1"/>
    <property type="molecule type" value="Genomic_DNA"/>
</dbReference>
<accession>A0A8S5T0U5</accession>
<organism evidence="1">
    <name type="scientific">Myoviridae sp. ctWb16</name>
    <dbReference type="NCBI Taxonomy" id="2827690"/>
    <lineage>
        <taxon>Viruses</taxon>
        <taxon>Duplodnaviria</taxon>
        <taxon>Heunggongvirae</taxon>
        <taxon>Uroviricota</taxon>
        <taxon>Caudoviricetes</taxon>
    </lineage>
</organism>
<protein>
    <submittedName>
        <fullName evidence="1">Uncharacterized protein</fullName>
    </submittedName>
</protein>
<sequence>MVKCVRFYSRRYADNCRIEIAKSETGNWFTRQWEWTKYGYSCSTWSNLGNLVKVNRVKLKWENLNGNELKEHILEFYFKNEESRFNPTKVLSFHLQDKSQGKLNYRLPY</sequence>
<evidence type="ECO:0000313" key="1">
    <source>
        <dbReference type="EMBL" id="DAF56659.1"/>
    </source>
</evidence>
<proteinExistence type="predicted"/>